<evidence type="ECO:0000256" key="6">
    <source>
        <dbReference type="ARBA" id="ARBA00023295"/>
    </source>
</evidence>
<evidence type="ECO:0000313" key="11">
    <source>
        <dbReference type="Proteomes" id="UP001153636"/>
    </source>
</evidence>
<dbReference type="PANTHER" id="PTHR10353">
    <property type="entry name" value="GLYCOSYL HYDROLASE"/>
    <property type="match status" value="1"/>
</dbReference>
<protein>
    <recommendedName>
        <fullName evidence="3">beta-glucosidase</fullName>
        <ecNumber evidence="3">3.2.1.21</ecNumber>
    </recommendedName>
</protein>
<dbReference type="PANTHER" id="PTHR10353:SF36">
    <property type="entry name" value="LP05116P"/>
    <property type="match status" value="1"/>
</dbReference>
<keyword evidence="4 9" id="KW-0378">Hydrolase</keyword>
<dbReference type="Proteomes" id="UP001153636">
    <property type="component" value="Chromosome 15"/>
</dbReference>
<evidence type="ECO:0000256" key="1">
    <source>
        <dbReference type="ARBA" id="ARBA00010838"/>
    </source>
</evidence>
<dbReference type="InterPro" id="IPR001360">
    <property type="entry name" value="Glyco_hydro_1"/>
</dbReference>
<dbReference type="InterPro" id="IPR018120">
    <property type="entry name" value="Glyco_hydro_1_AS"/>
</dbReference>
<keyword evidence="11" id="KW-1185">Reference proteome</keyword>
<dbReference type="SUPFAM" id="SSF51445">
    <property type="entry name" value="(Trans)glycosidases"/>
    <property type="match status" value="1"/>
</dbReference>
<dbReference type="GO" id="GO:0008422">
    <property type="term" value="F:beta-glucosidase activity"/>
    <property type="evidence" value="ECO:0007669"/>
    <property type="project" value="TreeGrafter"/>
</dbReference>
<evidence type="ECO:0000256" key="3">
    <source>
        <dbReference type="ARBA" id="ARBA00012744"/>
    </source>
</evidence>
<dbReference type="InterPro" id="IPR033132">
    <property type="entry name" value="GH_1_N_CS"/>
</dbReference>
<organism evidence="10 11">
    <name type="scientific">Psylliodes chrysocephalus</name>
    <dbReference type="NCBI Taxonomy" id="3402493"/>
    <lineage>
        <taxon>Eukaryota</taxon>
        <taxon>Metazoa</taxon>
        <taxon>Ecdysozoa</taxon>
        <taxon>Arthropoda</taxon>
        <taxon>Hexapoda</taxon>
        <taxon>Insecta</taxon>
        <taxon>Pterygota</taxon>
        <taxon>Neoptera</taxon>
        <taxon>Endopterygota</taxon>
        <taxon>Coleoptera</taxon>
        <taxon>Polyphaga</taxon>
        <taxon>Cucujiformia</taxon>
        <taxon>Chrysomeloidea</taxon>
        <taxon>Chrysomelidae</taxon>
        <taxon>Galerucinae</taxon>
        <taxon>Alticini</taxon>
        <taxon>Psylliodes</taxon>
    </lineage>
</organism>
<keyword evidence="5" id="KW-0325">Glycoprotein</keyword>
<accession>A0A9P0GBR9</accession>
<keyword evidence="6 9" id="KW-0326">Glycosidase</keyword>
<evidence type="ECO:0000256" key="4">
    <source>
        <dbReference type="ARBA" id="ARBA00022801"/>
    </source>
</evidence>
<dbReference type="FunFam" id="3.20.20.80:FF:000013">
    <property type="entry name" value="lactase-phlorizin hydrolase"/>
    <property type="match status" value="1"/>
</dbReference>
<gene>
    <name evidence="10" type="ORF">PSYICH_LOCUS4759</name>
</gene>
<name>A0A9P0GBR9_9CUCU</name>
<dbReference type="PROSITE" id="PS00653">
    <property type="entry name" value="GLYCOSYL_HYDROL_F1_2"/>
    <property type="match status" value="1"/>
</dbReference>
<dbReference type="OrthoDB" id="65569at2759"/>
<comment type="subunit">
    <text evidence="2">Homodimer.</text>
</comment>
<reference evidence="10" key="1">
    <citation type="submission" date="2022-01" db="EMBL/GenBank/DDBJ databases">
        <authorList>
            <person name="King R."/>
        </authorList>
    </citation>
    <scope>NUCLEOTIDE SEQUENCE</scope>
</reference>
<sequence length="513" mass="59535">MSIQIKQIQKMSVVKCFCKIVCMTSLFILSAEASSIEKYKFPDEFLFGVASSAYQIEGGYNADGKGESIYDYFTKKNPKNFFNNSNGNIACDFYHKWRSDVKLLKDLGVNFYRFSISWTRILPNGFSNKINGDGLRYYNDLINNLIENDIQPMVTMYQKDLPMSLQRLGGWTNPYMAYYYEDYARILFSYFGDRVKHWITLDMDYSGYGDNVYPPFLNEPGIANYLCQHVMLLAHAKVYHLYDAEFRIMQKGKIGIAVNATWFEPGSFSPEDIAAAERAREFKIGSIMNPIFHTDGNYPNVVRQRVDNASKAEGYLQSRLPYLLPQEADFVQGTYDFVGLNIYTTFLVKENKVNSNKTSIMKDANVTFYQDKEWSKTSSDWLRVAPDGVRKVLKWVKDKYDDPEIFITENGFSDKGEINDVKRIQYLQKYLKAILESIHEDKVNIKGYAVWSFLDSFQWVAGYREKFGLYHVDFTDPNRKRTPKKSASWYKKVIKEKRVVDLKEIASDLKGDS</sequence>
<dbReference type="PROSITE" id="PS00572">
    <property type="entry name" value="GLYCOSYL_HYDROL_F1_1"/>
    <property type="match status" value="1"/>
</dbReference>
<dbReference type="GO" id="GO:0005975">
    <property type="term" value="P:carbohydrate metabolic process"/>
    <property type="evidence" value="ECO:0007669"/>
    <property type="project" value="InterPro"/>
</dbReference>
<comment type="similarity">
    <text evidence="1 8">Belongs to the glycosyl hydrolase 1 family.</text>
</comment>
<evidence type="ECO:0000313" key="10">
    <source>
        <dbReference type="EMBL" id="CAH1103792.1"/>
    </source>
</evidence>
<evidence type="ECO:0000256" key="5">
    <source>
        <dbReference type="ARBA" id="ARBA00023180"/>
    </source>
</evidence>
<dbReference type="Gene3D" id="3.20.20.80">
    <property type="entry name" value="Glycosidases"/>
    <property type="match status" value="1"/>
</dbReference>
<proteinExistence type="inferred from homology"/>
<dbReference type="PRINTS" id="PR00131">
    <property type="entry name" value="GLHYDRLASE1"/>
</dbReference>
<evidence type="ECO:0000256" key="8">
    <source>
        <dbReference type="RuleBase" id="RU003690"/>
    </source>
</evidence>
<dbReference type="InterPro" id="IPR017853">
    <property type="entry name" value="GH"/>
</dbReference>
<dbReference type="EMBL" id="OV651827">
    <property type="protein sequence ID" value="CAH1103792.1"/>
    <property type="molecule type" value="Genomic_DNA"/>
</dbReference>
<feature type="active site" description="Nucleophile" evidence="7">
    <location>
        <position position="409"/>
    </location>
</feature>
<dbReference type="AlphaFoldDB" id="A0A9P0GBR9"/>
<evidence type="ECO:0000256" key="7">
    <source>
        <dbReference type="PROSITE-ProRule" id="PRU10055"/>
    </source>
</evidence>
<dbReference type="Pfam" id="PF00232">
    <property type="entry name" value="Glyco_hydro_1"/>
    <property type="match status" value="1"/>
</dbReference>
<evidence type="ECO:0000256" key="2">
    <source>
        <dbReference type="ARBA" id="ARBA00011738"/>
    </source>
</evidence>
<evidence type="ECO:0000256" key="9">
    <source>
        <dbReference type="RuleBase" id="RU004468"/>
    </source>
</evidence>
<dbReference type="EC" id="3.2.1.21" evidence="3"/>